<proteinExistence type="predicted"/>
<feature type="non-terminal residue" evidence="2">
    <location>
        <position position="122"/>
    </location>
</feature>
<dbReference type="EMBL" id="AWWV01009535">
    <property type="protein sequence ID" value="OMO85962.1"/>
    <property type="molecule type" value="Genomic_DNA"/>
</dbReference>
<feature type="compositionally biased region" description="Polar residues" evidence="1">
    <location>
        <begin position="113"/>
        <end position="122"/>
    </location>
</feature>
<dbReference type="STRING" id="210143.A0A1R3ITR1"/>
<sequence length="122" mass="12935">MVELLHYGKPATIKLRPRRRSRTPVGLTATTKPPPNTKLVIIPQTAPTPSSMQSFISTNQLDKFPGNSTSGTLGSKVQTYTGLASSSSSSTTIAEPEGIKINSVPTKPIEGQKTGTSGLRKK</sequence>
<keyword evidence="3" id="KW-1185">Reference proteome</keyword>
<feature type="region of interest" description="Disordered" evidence="1">
    <location>
        <begin position="83"/>
        <end position="122"/>
    </location>
</feature>
<protein>
    <submittedName>
        <fullName evidence="2">Putative phosphoglucomutase</fullName>
    </submittedName>
</protein>
<evidence type="ECO:0000313" key="2">
    <source>
        <dbReference type="EMBL" id="OMO85962.1"/>
    </source>
</evidence>
<dbReference type="Proteomes" id="UP000188268">
    <property type="component" value="Unassembled WGS sequence"/>
</dbReference>
<dbReference type="Gramene" id="OMO85962">
    <property type="protein sequence ID" value="OMO85962"/>
    <property type="gene ID" value="CCACVL1_09905"/>
</dbReference>
<evidence type="ECO:0000313" key="3">
    <source>
        <dbReference type="Proteomes" id="UP000188268"/>
    </source>
</evidence>
<feature type="region of interest" description="Disordered" evidence="1">
    <location>
        <begin position="17"/>
        <end position="40"/>
    </location>
</feature>
<dbReference type="AlphaFoldDB" id="A0A1R3ITR1"/>
<evidence type="ECO:0000256" key="1">
    <source>
        <dbReference type="SAM" id="MobiDB-lite"/>
    </source>
</evidence>
<accession>A0A1R3ITR1</accession>
<dbReference type="OrthoDB" id="1738138at2759"/>
<organism evidence="2 3">
    <name type="scientific">Corchorus capsularis</name>
    <name type="common">Jute</name>
    <dbReference type="NCBI Taxonomy" id="210143"/>
    <lineage>
        <taxon>Eukaryota</taxon>
        <taxon>Viridiplantae</taxon>
        <taxon>Streptophyta</taxon>
        <taxon>Embryophyta</taxon>
        <taxon>Tracheophyta</taxon>
        <taxon>Spermatophyta</taxon>
        <taxon>Magnoliopsida</taxon>
        <taxon>eudicotyledons</taxon>
        <taxon>Gunneridae</taxon>
        <taxon>Pentapetalae</taxon>
        <taxon>rosids</taxon>
        <taxon>malvids</taxon>
        <taxon>Malvales</taxon>
        <taxon>Malvaceae</taxon>
        <taxon>Grewioideae</taxon>
        <taxon>Apeibeae</taxon>
        <taxon>Corchorus</taxon>
    </lineage>
</organism>
<gene>
    <name evidence="2" type="ORF">CCACVL1_09905</name>
</gene>
<comment type="caution">
    <text evidence="2">The sequence shown here is derived from an EMBL/GenBank/DDBJ whole genome shotgun (WGS) entry which is preliminary data.</text>
</comment>
<name>A0A1R3ITR1_COCAP</name>
<reference evidence="2 3" key="1">
    <citation type="submission" date="2013-09" db="EMBL/GenBank/DDBJ databases">
        <title>Corchorus capsularis genome sequencing.</title>
        <authorList>
            <person name="Alam M."/>
            <person name="Haque M.S."/>
            <person name="Islam M.S."/>
            <person name="Emdad E.M."/>
            <person name="Islam M.M."/>
            <person name="Ahmed B."/>
            <person name="Halim A."/>
            <person name="Hossen Q.M.M."/>
            <person name="Hossain M.Z."/>
            <person name="Ahmed R."/>
            <person name="Khan M.M."/>
            <person name="Islam R."/>
            <person name="Rashid M.M."/>
            <person name="Khan S.A."/>
            <person name="Rahman M.S."/>
            <person name="Alam M."/>
        </authorList>
    </citation>
    <scope>NUCLEOTIDE SEQUENCE [LARGE SCALE GENOMIC DNA]</scope>
    <source>
        <strain evidence="3">cv. CVL-1</strain>
        <tissue evidence="2">Whole seedling</tissue>
    </source>
</reference>